<feature type="transmembrane region" description="Helical" evidence="6">
    <location>
        <begin position="307"/>
        <end position="332"/>
    </location>
</feature>
<feature type="domain" description="ABC-2 type transporter transmembrane" evidence="7">
    <location>
        <begin position="19"/>
        <end position="416"/>
    </location>
</feature>
<name>A0A2S5G800_9BACL</name>
<dbReference type="GO" id="GO:0140359">
    <property type="term" value="F:ABC-type transporter activity"/>
    <property type="evidence" value="ECO:0007669"/>
    <property type="project" value="InterPro"/>
</dbReference>
<evidence type="ECO:0000256" key="3">
    <source>
        <dbReference type="ARBA" id="ARBA00022692"/>
    </source>
</evidence>
<evidence type="ECO:0000256" key="4">
    <source>
        <dbReference type="ARBA" id="ARBA00022989"/>
    </source>
</evidence>
<gene>
    <name evidence="8" type="ORF">C4B60_17515</name>
</gene>
<dbReference type="EMBL" id="PREZ01000007">
    <property type="protein sequence ID" value="PPA69110.1"/>
    <property type="molecule type" value="Genomic_DNA"/>
</dbReference>
<feature type="transmembrane region" description="Helical" evidence="6">
    <location>
        <begin position="344"/>
        <end position="365"/>
    </location>
</feature>
<dbReference type="Pfam" id="PF12698">
    <property type="entry name" value="ABC2_membrane_3"/>
    <property type="match status" value="1"/>
</dbReference>
<organism evidence="8 9">
    <name type="scientific">Jeotgalibacillus proteolyticus</name>
    <dbReference type="NCBI Taxonomy" id="2082395"/>
    <lineage>
        <taxon>Bacteria</taxon>
        <taxon>Bacillati</taxon>
        <taxon>Bacillota</taxon>
        <taxon>Bacilli</taxon>
        <taxon>Bacillales</taxon>
        <taxon>Caryophanaceae</taxon>
        <taxon>Jeotgalibacillus</taxon>
    </lineage>
</organism>
<keyword evidence="5 6" id="KW-0472">Membrane</keyword>
<accession>A0A2S5G800</accession>
<evidence type="ECO:0000313" key="9">
    <source>
        <dbReference type="Proteomes" id="UP000239047"/>
    </source>
</evidence>
<dbReference type="RefSeq" id="WP_104059329.1">
    <property type="nucleotide sequence ID" value="NZ_PREZ01000007.1"/>
</dbReference>
<evidence type="ECO:0000256" key="6">
    <source>
        <dbReference type="SAM" id="Phobius"/>
    </source>
</evidence>
<comment type="subcellular location">
    <subcellularLocation>
        <location evidence="1">Cell membrane</location>
        <topology evidence="1">Multi-pass membrane protein</topology>
    </subcellularLocation>
</comment>
<keyword evidence="9" id="KW-1185">Reference proteome</keyword>
<comment type="caution">
    <text evidence="8">The sequence shown here is derived from an EMBL/GenBank/DDBJ whole genome shotgun (WGS) entry which is preliminary data.</text>
</comment>
<dbReference type="PANTHER" id="PTHR30294:SF29">
    <property type="entry name" value="MULTIDRUG ABC TRANSPORTER PERMEASE YBHS-RELATED"/>
    <property type="match status" value="1"/>
</dbReference>
<dbReference type="InterPro" id="IPR013525">
    <property type="entry name" value="ABC2_TM"/>
</dbReference>
<dbReference type="GO" id="GO:0005886">
    <property type="term" value="C:plasma membrane"/>
    <property type="evidence" value="ECO:0007669"/>
    <property type="project" value="UniProtKB-SubCell"/>
</dbReference>
<keyword evidence="3 6" id="KW-0812">Transmembrane</keyword>
<evidence type="ECO:0000256" key="1">
    <source>
        <dbReference type="ARBA" id="ARBA00004651"/>
    </source>
</evidence>
<protein>
    <submittedName>
        <fullName evidence="8">ABC transporter permease</fullName>
    </submittedName>
</protein>
<proteinExistence type="predicted"/>
<feature type="transmembrane region" description="Helical" evidence="6">
    <location>
        <begin position="279"/>
        <end position="301"/>
    </location>
</feature>
<feature type="transmembrane region" description="Helical" evidence="6">
    <location>
        <begin position="397"/>
        <end position="420"/>
    </location>
</feature>
<feature type="transmembrane region" description="Helical" evidence="6">
    <location>
        <begin position="227"/>
        <end position="245"/>
    </location>
</feature>
<dbReference type="PANTHER" id="PTHR30294">
    <property type="entry name" value="MEMBRANE COMPONENT OF ABC TRANSPORTER YHHJ-RELATED"/>
    <property type="match status" value="1"/>
</dbReference>
<feature type="transmembrane region" description="Helical" evidence="6">
    <location>
        <begin position="20"/>
        <end position="41"/>
    </location>
</feature>
<dbReference type="AlphaFoldDB" id="A0A2S5G800"/>
<dbReference type="Proteomes" id="UP000239047">
    <property type="component" value="Unassembled WGS sequence"/>
</dbReference>
<evidence type="ECO:0000256" key="5">
    <source>
        <dbReference type="ARBA" id="ARBA00023136"/>
    </source>
</evidence>
<evidence type="ECO:0000256" key="2">
    <source>
        <dbReference type="ARBA" id="ARBA00022475"/>
    </source>
</evidence>
<evidence type="ECO:0000259" key="7">
    <source>
        <dbReference type="Pfam" id="PF12698"/>
    </source>
</evidence>
<evidence type="ECO:0000313" key="8">
    <source>
        <dbReference type="EMBL" id="PPA69110.1"/>
    </source>
</evidence>
<keyword evidence="4 6" id="KW-1133">Transmembrane helix</keyword>
<reference evidence="8 9" key="1">
    <citation type="submission" date="2018-02" db="EMBL/GenBank/DDBJ databases">
        <title>Jeotgalibacillus proteolyticum sp. nov. a protease producing bacterium isolated from ocean sediments of Laizhou Bay.</title>
        <authorList>
            <person name="Li Y."/>
        </authorList>
    </citation>
    <scope>NUCLEOTIDE SEQUENCE [LARGE SCALE GENOMIC DNA]</scope>
    <source>
        <strain evidence="8 9">22-7</strain>
    </source>
</reference>
<keyword evidence="2" id="KW-1003">Cell membrane</keyword>
<sequence length="427" mass="47390">MLTFLKKDLLLFWRDRKELLIVITLPLLIIVVLSFALSGLFGEDQSENYDLSLSVVIEDNENEALEEFISSVNQSQELPEDVKEALTTGVREAPPVESLIQFLMSPDMESWMTVETMSESAARESVENESKNAMLVIPEGYTTSLLNRIYFEQEAETALEFSAKDTAFEVDMIQSIIQGFVDQMNLQYVISSAGGTIDPAEVQMPVGGIETLEEEQSSSLTIGIDQYFTISMGVLFVLFLASTIASRTGSEKREHTFSRVILSNAPPLHFLFGKTSSTFILAFLQILIIFIGSHLILGSFADRSLTFWFGTILILLVYSFSIAGLTSILTSISLQIKNQDVVDGLFMGIIMLFGTIGGSFVPIYVMPQWLRQIGEFTPNGQTLAVLMEWFQYENFSALWVPLLILAGLSAAAIMGSILLYPKKGETS</sequence>
<dbReference type="OrthoDB" id="3078158at2"/>
<dbReference type="InterPro" id="IPR051449">
    <property type="entry name" value="ABC-2_transporter_component"/>
</dbReference>